<dbReference type="PROSITE" id="PS50157">
    <property type="entry name" value="ZINC_FINGER_C2H2_2"/>
    <property type="match status" value="2"/>
</dbReference>
<gene>
    <name evidence="3" type="ORF">PHYEVI_LOCUS10897</name>
</gene>
<dbReference type="EMBL" id="OU900101">
    <property type="protein sequence ID" value="CAG9864645.1"/>
    <property type="molecule type" value="Genomic_DNA"/>
</dbReference>
<dbReference type="Pfam" id="PF00096">
    <property type="entry name" value="zf-C2H2"/>
    <property type="match status" value="2"/>
</dbReference>
<dbReference type="InterPro" id="IPR036236">
    <property type="entry name" value="Znf_C2H2_sf"/>
</dbReference>
<dbReference type="Gene3D" id="3.30.160.60">
    <property type="entry name" value="Classic Zinc Finger"/>
    <property type="match status" value="1"/>
</dbReference>
<evidence type="ECO:0000256" key="1">
    <source>
        <dbReference type="PROSITE-ProRule" id="PRU00042"/>
    </source>
</evidence>
<proteinExistence type="predicted"/>
<feature type="domain" description="C2H2-type" evidence="2">
    <location>
        <begin position="40"/>
        <end position="63"/>
    </location>
</feature>
<evidence type="ECO:0000259" key="2">
    <source>
        <dbReference type="PROSITE" id="PS50157"/>
    </source>
</evidence>
<name>A0A9N9TT98_PHYSR</name>
<evidence type="ECO:0000313" key="4">
    <source>
        <dbReference type="Proteomes" id="UP001153712"/>
    </source>
</evidence>
<dbReference type="InterPro" id="IPR013087">
    <property type="entry name" value="Znf_C2H2_type"/>
</dbReference>
<sequence length="86" mass="10183">MRFEVNPNGRYMCPTCPSTYKQKGHLVRHIKYECGVEPRFQCHLCSKKFKHRSNLKSHYVMLHRDWSVSSLFSAAPDAKAKLDWRL</sequence>
<dbReference type="OrthoDB" id="3437960at2759"/>
<dbReference type="AlphaFoldDB" id="A0A9N9TT98"/>
<keyword evidence="4" id="KW-1185">Reference proteome</keyword>
<keyword evidence="1" id="KW-0863">Zinc-finger</keyword>
<keyword evidence="1" id="KW-0862">Zinc</keyword>
<protein>
    <recommendedName>
        <fullName evidence="2">C2H2-type domain-containing protein</fullName>
    </recommendedName>
</protein>
<feature type="domain" description="C2H2-type" evidence="2">
    <location>
        <begin position="11"/>
        <end position="38"/>
    </location>
</feature>
<dbReference type="Proteomes" id="UP001153712">
    <property type="component" value="Chromosome 8"/>
</dbReference>
<dbReference type="SMART" id="SM00355">
    <property type="entry name" value="ZnF_C2H2"/>
    <property type="match status" value="2"/>
</dbReference>
<dbReference type="GO" id="GO:0008270">
    <property type="term" value="F:zinc ion binding"/>
    <property type="evidence" value="ECO:0007669"/>
    <property type="project" value="UniProtKB-KW"/>
</dbReference>
<dbReference type="SUPFAM" id="SSF57667">
    <property type="entry name" value="beta-beta-alpha zinc fingers"/>
    <property type="match status" value="1"/>
</dbReference>
<dbReference type="PROSITE" id="PS00028">
    <property type="entry name" value="ZINC_FINGER_C2H2_1"/>
    <property type="match status" value="1"/>
</dbReference>
<evidence type="ECO:0000313" key="3">
    <source>
        <dbReference type="EMBL" id="CAG9864645.1"/>
    </source>
</evidence>
<keyword evidence="1" id="KW-0479">Metal-binding</keyword>
<reference evidence="3" key="1">
    <citation type="submission" date="2022-01" db="EMBL/GenBank/DDBJ databases">
        <authorList>
            <person name="King R."/>
        </authorList>
    </citation>
    <scope>NUCLEOTIDE SEQUENCE</scope>
</reference>
<organism evidence="3 4">
    <name type="scientific">Phyllotreta striolata</name>
    <name type="common">Striped flea beetle</name>
    <name type="synonym">Crioceris striolata</name>
    <dbReference type="NCBI Taxonomy" id="444603"/>
    <lineage>
        <taxon>Eukaryota</taxon>
        <taxon>Metazoa</taxon>
        <taxon>Ecdysozoa</taxon>
        <taxon>Arthropoda</taxon>
        <taxon>Hexapoda</taxon>
        <taxon>Insecta</taxon>
        <taxon>Pterygota</taxon>
        <taxon>Neoptera</taxon>
        <taxon>Endopterygota</taxon>
        <taxon>Coleoptera</taxon>
        <taxon>Polyphaga</taxon>
        <taxon>Cucujiformia</taxon>
        <taxon>Chrysomeloidea</taxon>
        <taxon>Chrysomelidae</taxon>
        <taxon>Galerucinae</taxon>
        <taxon>Alticini</taxon>
        <taxon>Phyllotreta</taxon>
    </lineage>
</organism>
<accession>A0A9N9TT98</accession>